<keyword evidence="1" id="KW-0479">Metal-binding</keyword>
<dbReference type="EMBL" id="HBIN01006634">
    <property type="protein sequence ID" value="CAE0434552.1"/>
    <property type="molecule type" value="Transcribed_RNA"/>
</dbReference>
<evidence type="ECO:0000256" key="1">
    <source>
        <dbReference type="ARBA" id="ARBA00022723"/>
    </source>
</evidence>
<evidence type="ECO:0000259" key="5">
    <source>
        <dbReference type="PROSITE" id="PS50966"/>
    </source>
</evidence>
<evidence type="ECO:0000313" key="7">
    <source>
        <dbReference type="EMBL" id="CAE0434552.1"/>
    </source>
</evidence>
<organism evidence="6">
    <name type="scientific">Aplanochytrium stocchinoi</name>
    <dbReference type="NCBI Taxonomy" id="215587"/>
    <lineage>
        <taxon>Eukaryota</taxon>
        <taxon>Sar</taxon>
        <taxon>Stramenopiles</taxon>
        <taxon>Bigyra</taxon>
        <taxon>Labyrinthulomycetes</taxon>
        <taxon>Thraustochytrida</taxon>
        <taxon>Thraustochytriidae</taxon>
        <taxon>Aplanochytrium</taxon>
    </lineage>
</organism>
<proteinExistence type="predicted"/>
<evidence type="ECO:0000256" key="4">
    <source>
        <dbReference type="PROSITE-ProRule" id="PRU00325"/>
    </source>
</evidence>
<dbReference type="GO" id="GO:0008270">
    <property type="term" value="F:zinc ion binding"/>
    <property type="evidence" value="ECO:0007669"/>
    <property type="project" value="UniProtKB-KW"/>
</dbReference>
<evidence type="ECO:0000313" key="6">
    <source>
        <dbReference type="EMBL" id="CAE0434551.1"/>
    </source>
</evidence>
<dbReference type="InterPro" id="IPR007527">
    <property type="entry name" value="Znf_SWIM"/>
</dbReference>
<dbReference type="SMART" id="SM00575">
    <property type="entry name" value="ZnF_PMZ"/>
    <property type="match status" value="1"/>
</dbReference>
<feature type="domain" description="SWIM-type" evidence="5">
    <location>
        <begin position="25"/>
        <end position="76"/>
    </location>
</feature>
<keyword evidence="3" id="KW-0862">Zinc</keyword>
<evidence type="ECO:0000256" key="3">
    <source>
        <dbReference type="ARBA" id="ARBA00022833"/>
    </source>
</evidence>
<evidence type="ECO:0000256" key="2">
    <source>
        <dbReference type="ARBA" id="ARBA00022771"/>
    </source>
</evidence>
<gene>
    <name evidence="6" type="ORF">ASTO00021_LOCUS4848</name>
    <name evidence="7" type="ORF">ASTO00021_LOCUS4849</name>
</gene>
<protein>
    <recommendedName>
        <fullName evidence="5">SWIM-type domain-containing protein</fullName>
    </recommendedName>
</protein>
<reference evidence="6" key="1">
    <citation type="submission" date="2021-01" db="EMBL/GenBank/DDBJ databases">
        <authorList>
            <person name="Corre E."/>
            <person name="Pelletier E."/>
            <person name="Niang G."/>
            <person name="Scheremetjew M."/>
            <person name="Finn R."/>
            <person name="Kale V."/>
            <person name="Holt S."/>
            <person name="Cochrane G."/>
            <person name="Meng A."/>
            <person name="Brown T."/>
            <person name="Cohen L."/>
        </authorList>
    </citation>
    <scope>NUCLEOTIDE SEQUENCE</scope>
    <source>
        <strain evidence="6">GSBS06</strain>
    </source>
</reference>
<dbReference type="AlphaFoldDB" id="A0A6S8BC42"/>
<dbReference type="PROSITE" id="PS50966">
    <property type="entry name" value="ZF_SWIM"/>
    <property type="match status" value="1"/>
</dbReference>
<dbReference type="EMBL" id="HBIN01006633">
    <property type="protein sequence ID" value="CAE0434551.1"/>
    <property type="molecule type" value="Transcribed_RNA"/>
</dbReference>
<name>A0A6S8BC42_9STRA</name>
<accession>A0A6S8BC42</accession>
<dbReference type="InterPro" id="IPR006564">
    <property type="entry name" value="Znf_PMZ"/>
</dbReference>
<sequence length="240" mass="26263">MPCAKVTLESADESQTILELILGEYDTNERLSSAPIMPGSDQSGNKLLSFGTCSCGVPNLTRIACPHMHAVLILVGSSEYYCNYYMPRIPTLNAGGNTLYSFSGGIVNKSILGPISLFLQQDLEEFQSRGNLKGDTGGVTKAHCRVLLPQRSWNEINEMLELKPPSAGMKKTFVSITNGEVGQVSDAHKPVPNSVRKTVTSIANCTKFLSQMKNRKMITLARIKKQLLGGNINFYCAWIL</sequence>
<keyword evidence="2 4" id="KW-0863">Zinc-finger</keyword>